<accession>A0A2U1CHQ4</accession>
<dbReference type="InterPro" id="IPR047726">
    <property type="entry name" value="CsgH_dom"/>
</dbReference>
<dbReference type="OrthoDB" id="8967132at2"/>
<dbReference type="NCBIfam" id="NF041112">
    <property type="entry name" value="chap_CsgH_alph"/>
    <property type="match status" value="1"/>
</dbReference>
<dbReference type="Gene3D" id="2.60.40.2420">
    <property type="match status" value="1"/>
</dbReference>
<keyword evidence="2" id="KW-1185">Reference proteome</keyword>
<name>A0A2U1CHQ4_9BURK</name>
<proteinExistence type="predicted"/>
<evidence type="ECO:0008006" key="3">
    <source>
        <dbReference type="Google" id="ProtNLM"/>
    </source>
</evidence>
<reference evidence="1 2" key="1">
    <citation type="submission" date="2018-04" db="EMBL/GenBank/DDBJ databases">
        <title>Genomic Encyclopedia of Type Strains, Phase IV (KMG-IV): sequencing the most valuable type-strain genomes for metagenomic binning, comparative biology and taxonomic classification.</title>
        <authorList>
            <person name="Goeker M."/>
        </authorList>
    </citation>
    <scope>NUCLEOTIDE SEQUENCE [LARGE SCALE GENOMIC DNA]</scope>
    <source>
        <strain evidence="1 2">DSM 10065</strain>
    </source>
</reference>
<organism evidence="1 2">
    <name type="scientific">Pusillimonas noertemannii</name>
    <dbReference type="NCBI Taxonomy" id="305977"/>
    <lineage>
        <taxon>Bacteria</taxon>
        <taxon>Pseudomonadati</taxon>
        <taxon>Pseudomonadota</taxon>
        <taxon>Betaproteobacteria</taxon>
        <taxon>Burkholderiales</taxon>
        <taxon>Alcaligenaceae</taxon>
        <taxon>Pusillimonas</taxon>
    </lineage>
</organism>
<gene>
    <name evidence="1" type="ORF">C7440_3693</name>
</gene>
<evidence type="ECO:0000313" key="2">
    <source>
        <dbReference type="Proteomes" id="UP000246145"/>
    </source>
</evidence>
<dbReference type="Proteomes" id="UP000246145">
    <property type="component" value="Unassembled WGS sequence"/>
</dbReference>
<dbReference type="AlphaFoldDB" id="A0A2U1CHQ4"/>
<comment type="caution">
    <text evidence="1">The sequence shown here is derived from an EMBL/GenBank/DDBJ whole genome shotgun (WGS) entry which is preliminary data.</text>
</comment>
<evidence type="ECO:0000313" key="1">
    <source>
        <dbReference type="EMBL" id="PVY60447.1"/>
    </source>
</evidence>
<sequence>MNADTDLQVWLETQAQTRPGIIVPYVQSSHSTHLRYLLRTTVTRGGSSSRVSQGGMLEVPAGTAVPLPRLAVSQPDGQCRIELVLAEKKGSERHYEFDCASARPAAGY</sequence>
<dbReference type="InterPro" id="IPR053722">
    <property type="entry name" value="Curli_assembly_CsgC/AgfC"/>
</dbReference>
<dbReference type="EMBL" id="QEKO01000009">
    <property type="protein sequence ID" value="PVY60447.1"/>
    <property type="molecule type" value="Genomic_DNA"/>
</dbReference>
<dbReference type="RefSeq" id="WP_116519473.1">
    <property type="nucleotide sequence ID" value="NZ_JACCEX010000006.1"/>
</dbReference>
<protein>
    <recommendedName>
        <fullName evidence="3">Curli assembly protein CsgC</fullName>
    </recommendedName>
</protein>